<keyword evidence="1" id="KW-0732">Signal</keyword>
<gene>
    <name evidence="2" type="ORF">DFE_0530</name>
</gene>
<dbReference type="AlphaFoldDB" id="A0A2Z6AVP3"/>
<dbReference type="OrthoDB" id="9931162at2"/>
<feature type="signal peptide" evidence="1">
    <location>
        <begin position="1"/>
        <end position="24"/>
    </location>
</feature>
<reference evidence="2 3" key="1">
    <citation type="journal article" date="2018" name="Sci. Adv.">
        <title>Multi-heme cytochromes provide a pathway for survival in energy-limited environments.</title>
        <authorList>
            <person name="Deng X."/>
            <person name="Dohmae N."/>
            <person name="Nealson K.H."/>
            <person name="Hashimoto K."/>
            <person name="Okamoto A."/>
        </authorList>
    </citation>
    <scope>NUCLEOTIDE SEQUENCE [LARGE SCALE GENOMIC DNA]</scope>
    <source>
        <strain evidence="2 3">IS5</strain>
    </source>
</reference>
<sequence length="85" mass="9456">MHRLALIALAAALLMLTACGPNMGWVNKELSPQHQKINLENCEWSATHKDNGDGTHTLVDPTDAEFDASVEQCMKDKGYTWKEVD</sequence>
<evidence type="ECO:0000313" key="3">
    <source>
        <dbReference type="Proteomes" id="UP000269883"/>
    </source>
</evidence>
<proteinExistence type="predicted"/>
<organism evidence="2 3">
    <name type="scientific">Desulfovibrio ferrophilus</name>
    <dbReference type="NCBI Taxonomy" id="241368"/>
    <lineage>
        <taxon>Bacteria</taxon>
        <taxon>Pseudomonadati</taxon>
        <taxon>Thermodesulfobacteriota</taxon>
        <taxon>Desulfovibrionia</taxon>
        <taxon>Desulfovibrionales</taxon>
        <taxon>Desulfovibrionaceae</taxon>
        <taxon>Desulfovibrio</taxon>
    </lineage>
</organism>
<evidence type="ECO:0008006" key="4">
    <source>
        <dbReference type="Google" id="ProtNLM"/>
    </source>
</evidence>
<keyword evidence="3" id="KW-1185">Reference proteome</keyword>
<accession>A0A2Z6AVP3</accession>
<protein>
    <recommendedName>
        <fullName evidence="4">Lipoprotein</fullName>
    </recommendedName>
</protein>
<dbReference type="EMBL" id="AP017378">
    <property type="protein sequence ID" value="BBD07256.1"/>
    <property type="molecule type" value="Genomic_DNA"/>
</dbReference>
<evidence type="ECO:0000256" key="1">
    <source>
        <dbReference type="SAM" id="SignalP"/>
    </source>
</evidence>
<evidence type="ECO:0000313" key="2">
    <source>
        <dbReference type="EMBL" id="BBD07256.1"/>
    </source>
</evidence>
<dbReference type="Proteomes" id="UP000269883">
    <property type="component" value="Chromosome"/>
</dbReference>
<dbReference type="RefSeq" id="WP_126376354.1">
    <property type="nucleotide sequence ID" value="NZ_AP017378.1"/>
</dbReference>
<feature type="chain" id="PRO_5016418730" description="Lipoprotein" evidence="1">
    <location>
        <begin position="25"/>
        <end position="85"/>
    </location>
</feature>
<dbReference type="PROSITE" id="PS51257">
    <property type="entry name" value="PROKAR_LIPOPROTEIN"/>
    <property type="match status" value="1"/>
</dbReference>
<dbReference type="KEGG" id="dfl:DFE_0530"/>
<name>A0A2Z6AVP3_9BACT</name>